<dbReference type="GO" id="GO:0009279">
    <property type="term" value="C:cell outer membrane"/>
    <property type="evidence" value="ECO:0007669"/>
    <property type="project" value="UniProtKB-SubCell"/>
</dbReference>
<keyword evidence="4" id="KW-0812">Transmembrane</keyword>
<keyword evidence="5" id="KW-0408">Iron</keyword>
<keyword evidence="6" id="KW-0406">Ion transport</keyword>
<dbReference type="Gene3D" id="2.40.170.20">
    <property type="entry name" value="TonB-dependent receptor, beta-barrel domain"/>
    <property type="match status" value="1"/>
</dbReference>
<dbReference type="PANTHER" id="PTHR32552:SF81">
    <property type="entry name" value="TONB-DEPENDENT OUTER MEMBRANE RECEPTOR"/>
    <property type="match status" value="1"/>
</dbReference>
<accession>A0A382YHV1</accession>
<evidence type="ECO:0000256" key="5">
    <source>
        <dbReference type="ARBA" id="ARBA00023004"/>
    </source>
</evidence>
<keyword evidence="2" id="KW-0813">Transport</keyword>
<organism evidence="10">
    <name type="scientific">marine metagenome</name>
    <dbReference type="NCBI Taxonomy" id="408172"/>
    <lineage>
        <taxon>unclassified sequences</taxon>
        <taxon>metagenomes</taxon>
        <taxon>ecological metagenomes</taxon>
    </lineage>
</organism>
<evidence type="ECO:0000313" key="10">
    <source>
        <dbReference type="EMBL" id="SVD82872.1"/>
    </source>
</evidence>
<sequence>GPQGTLYGRNALGGALNLTTKAPTDELEGSIKLGTESYDDAGDMYNVTGTFNVPMSDNFAVRGTLFYEDSSGLVENINATGAGDSGHDYMMARLRASWDISDQTSLNLTWIYSDEDQGTDENVPSGVLDLDTVDTLGITSAIDPGTGFWPDNRNKLSHDLDEHNKLDSTIFIINLSHELTDTMTLKWITGFIDAEQKRLFDNDLIGGVDALVRTNTYEGESWSTELRLESSTDSINWVAGILYASDDQEQENAVAVSNEPTAT</sequence>
<dbReference type="GO" id="GO:0006826">
    <property type="term" value="P:iron ion transport"/>
    <property type="evidence" value="ECO:0007669"/>
    <property type="project" value="UniProtKB-KW"/>
</dbReference>
<evidence type="ECO:0000256" key="3">
    <source>
        <dbReference type="ARBA" id="ARBA00022496"/>
    </source>
</evidence>
<proteinExistence type="predicted"/>
<keyword evidence="9" id="KW-0998">Cell outer membrane</keyword>
<gene>
    <name evidence="10" type="ORF">METZ01_LOCUS435726</name>
</gene>
<dbReference type="AlphaFoldDB" id="A0A382YHV1"/>
<evidence type="ECO:0000256" key="2">
    <source>
        <dbReference type="ARBA" id="ARBA00022448"/>
    </source>
</evidence>
<name>A0A382YHV1_9ZZZZ</name>
<evidence type="ECO:0000256" key="9">
    <source>
        <dbReference type="ARBA" id="ARBA00023237"/>
    </source>
</evidence>
<evidence type="ECO:0008006" key="11">
    <source>
        <dbReference type="Google" id="ProtNLM"/>
    </source>
</evidence>
<protein>
    <recommendedName>
        <fullName evidence="11">TonB-dependent receptor-like beta-barrel domain-containing protein</fullName>
    </recommendedName>
</protein>
<feature type="non-terminal residue" evidence="10">
    <location>
        <position position="263"/>
    </location>
</feature>
<dbReference type="SUPFAM" id="SSF56935">
    <property type="entry name" value="Porins"/>
    <property type="match status" value="1"/>
</dbReference>
<dbReference type="EMBL" id="UINC01175963">
    <property type="protein sequence ID" value="SVD82872.1"/>
    <property type="molecule type" value="Genomic_DNA"/>
</dbReference>
<keyword evidence="3" id="KW-0410">Iron transport</keyword>
<dbReference type="PANTHER" id="PTHR32552">
    <property type="entry name" value="FERRICHROME IRON RECEPTOR-RELATED"/>
    <property type="match status" value="1"/>
</dbReference>
<dbReference type="InterPro" id="IPR039426">
    <property type="entry name" value="TonB-dep_rcpt-like"/>
</dbReference>
<comment type="subcellular location">
    <subcellularLocation>
        <location evidence="1">Cell outer membrane</location>
        <topology evidence="1">Multi-pass membrane protein</topology>
    </subcellularLocation>
</comment>
<reference evidence="10" key="1">
    <citation type="submission" date="2018-05" db="EMBL/GenBank/DDBJ databases">
        <authorList>
            <person name="Lanie J.A."/>
            <person name="Ng W.-L."/>
            <person name="Kazmierczak K.M."/>
            <person name="Andrzejewski T.M."/>
            <person name="Davidsen T.M."/>
            <person name="Wayne K.J."/>
            <person name="Tettelin H."/>
            <person name="Glass J.I."/>
            <person name="Rusch D."/>
            <person name="Podicherti R."/>
            <person name="Tsui H.-C.T."/>
            <person name="Winkler M.E."/>
        </authorList>
    </citation>
    <scope>NUCLEOTIDE SEQUENCE</scope>
</reference>
<evidence type="ECO:0000256" key="7">
    <source>
        <dbReference type="ARBA" id="ARBA00023077"/>
    </source>
</evidence>
<evidence type="ECO:0000256" key="4">
    <source>
        <dbReference type="ARBA" id="ARBA00022692"/>
    </source>
</evidence>
<keyword evidence="7" id="KW-0798">TonB box</keyword>
<keyword evidence="8" id="KW-0472">Membrane</keyword>
<evidence type="ECO:0000256" key="6">
    <source>
        <dbReference type="ARBA" id="ARBA00023065"/>
    </source>
</evidence>
<evidence type="ECO:0000256" key="1">
    <source>
        <dbReference type="ARBA" id="ARBA00004571"/>
    </source>
</evidence>
<evidence type="ECO:0000256" key="8">
    <source>
        <dbReference type="ARBA" id="ARBA00023136"/>
    </source>
</evidence>
<feature type="non-terminal residue" evidence="10">
    <location>
        <position position="1"/>
    </location>
</feature>
<dbReference type="InterPro" id="IPR036942">
    <property type="entry name" value="Beta-barrel_TonB_sf"/>
</dbReference>